<dbReference type="EMBL" id="JAERRB010000004">
    <property type="protein sequence ID" value="MBL0742426.1"/>
    <property type="molecule type" value="Genomic_DNA"/>
</dbReference>
<dbReference type="InterPro" id="IPR034660">
    <property type="entry name" value="DinB/YfiT-like"/>
</dbReference>
<feature type="compositionally biased region" description="Basic and acidic residues" evidence="1">
    <location>
        <begin position="93"/>
        <end position="107"/>
    </location>
</feature>
<evidence type="ECO:0000256" key="1">
    <source>
        <dbReference type="SAM" id="MobiDB-lite"/>
    </source>
</evidence>
<feature type="domain" description="DinB-like" evidence="2">
    <location>
        <begin position="30"/>
        <end position="73"/>
    </location>
</feature>
<evidence type="ECO:0000313" key="4">
    <source>
        <dbReference type="Proteomes" id="UP000613030"/>
    </source>
</evidence>
<keyword evidence="4" id="KW-1185">Reference proteome</keyword>
<dbReference type="RefSeq" id="WP_202010653.1">
    <property type="nucleotide sequence ID" value="NZ_JAERRB010000004.1"/>
</dbReference>
<accession>A0ABS1KSJ6</accession>
<proteinExistence type="predicted"/>
<dbReference type="Gene3D" id="1.20.120.450">
    <property type="entry name" value="dinb family like domain"/>
    <property type="match status" value="1"/>
</dbReference>
<reference evidence="3 4" key="1">
    <citation type="submission" date="2021-01" db="EMBL/GenBank/DDBJ databases">
        <title>Chryseolinea sp. Jin1 Genome sequencing and assembly.</title>
        <authorList>
            <person name="Kim I."/>
        </authorList>
    </citation>
    <scope>NUCLEOTIDE SEQUENCE [LARGE SCALE GENOMIC DNA]</scope>
    <source>
        <strain evidence="3 4">Jin1</strain>
    </source>
</reference>
<evidence type="ECO:0000259" key="2">
    <source>
        <dbReference type="Pfam" id="PF12867"/>
    </source>
</evidence>
<dbReference type="Proteomes" id="UP000613030">
    <property type="component" value="Unassembled WGS sequence"/>
</dbReference>
<dbReference type="InterPro" id="IPR024775">
    <property type="entry name" value="DinB-like"/>
</dbReference>
<dbReference type="SUPFAM" id="SSF109854">
    <property type="entry name" value="DinB/YfiT-like putative metalloenzymes"/>
    <property type="match status" value="1"/>
</dbReference>
<gene>
    <name evidence="3" type="ORF">JI741_14460</name>
</gene>
<sequence>MMTPEIEHLTILITRSYDKGAWHGPSVKQSIEGITTEEAHKRIPGTHSIIELVAHMAAWRTFVTRRLEGDASYAVTDEMNFPGGHRLGKNRGRSGDTAHAHDGRTERFSGQQII</sequence>
<feature type="region of interest" description="Disordered" evidence="1">
    <location>
        <begin position="78"/>
        <end position="114"/>
    </location>
</feature>
<organism evidence="3 4">
    <name type="scientific">Chryseolinea lacunae</name>
    <dbReference type="NCBI Taxonomy" id="2801331"/>
    <lineage>
        <taxon>Bacteria</taxon>
        <taxon>Pseudomonadati</taxon>
        <taxon>Bacteroidota</taxon>
        <taxon>Cytophagia</taxon>
        <taxon>Cytophagales</taxon>
        <taxon>Fulvivirgaceae</taxon>
        <taxon>Chryseolinea</taxon>
    </lineage>
</organism>
<comment type="caution">
    <text evidence="3">The sequence shown here is derived from an EMBL/GenBank/DDBJ whole genome shotgun (WGS) entry which is preliminary data.</text>
</comment>
<dbReference type="Pfam" id="PF12867">
    <property type="entry name" value="DinB_2"/>
    <property type="match status" value="1"/>
</dbReference>
<protein>
    <recommendedName>
        <fullName evidence="2">DinB-like domain-containing protein</fullName>
    </recommendedName>
</protein>
<evidence type="ECO:0000313" key="3">
    <source>
        <dbReference type="EMBL" id="MBL0742426.1"/>
    </source>
</evidence>
<name>A0ABS1KSJ6_9BACT</name>